<accession>A0ABQ6M329</accession>
<dbReference type="RefSeq" id="WP_285765364.1">
    <property type="nucleotide sequence ID" value="NZ_BSYJ01000010.1"/>
</dbReference>
<organism evidence="1 2">
    <name type="scientific">Biformimicrobium ophioploci</name>
    <dbReference type="NCBI Taxonomy" id="3036711"/>
    <lineage>
        <taxon>Bacteria</taxon>
        <taxon>Pseudomonadati</taxon>
        <taxon>Pseudomonadota</taxon>
        <taxon>Gammaproteobacteria</taxon>
        <taxon>Cellvibrionales</taxon>
        <taxon>Microbulbiferaceae</taxon>
        <taxon>Biformimicrobium</taxon>
    </lineage>
</organism>
<dbReference type="EMBL" id="BSYJ01000010">
    <property type="protein sequence ID" value="GMG88754.1"/>
    <property type="molecule type" value="Genomic_DNA"/>
</dbReference>
<gene>
    <name evidence="1" type="ORF">MNKW57_30750</name>
</gene>
<sequence>MDSYTICNELGRLEDVIGHFLEDDGITEMLISLEFVFEHGRVFQEAIPEFDEISIKALPPDEDCVPVHLGNLEPWSLVLGRGALWVWDLRNHQGYADGLQYSFANTVSDGEIIVQLMVIGSQISVYSVAESHNKWLQPTP</sequence>
<keyword evidence="2" id="KW-1185">Reference proteome</keyword>
<comment type="caution">
    <text evidence="1">The sequence shown here is derived from an EMBL/GenBank/DDBJ whole genome shotgun (WGS) entry which is preliminary data.</text>
</comment>
<evidence type="ECO:0000313" key="1">
    <source>
        <dbReference type="EMBL" id="GMG88754.1"/>
    </source>
</evidence>
<dbReference type="InterPro" id="IPR046297">
    <property type="entry name" value="DUF6334"/>
</dbReference>
<name>A0ABQ6M329_9GAMM</name>
<protein>
    <submittedName>
        <fullName evidence="1">Uncharacterized protein</fullName>
    </submittedName>
</protein>
<dbReference type="Proteomes" id="UP001224392">
    <property type="component" value="Unassembled WGS sequence"/>
</dbReference>
<proteinExistence type="predicted"/>
<dbReference type="Pfam" id="PF19860">
    <property type="entry name" value="DUF6334"/>
    <property type="match status" value="1"/>
</dbReference>
<reference evidence="1 2" key="1">
    <citation type="submission" date="2023-04" db="EMBL/GenBank/DDBJ databases">
        <title>Marinobulbifer ophiurae gen. nov., sp. Nov., isolate from tissue of brittle star Ophioplocus japonicus.</title>
        <authorList>
            <person name="Kawano K."/>
            <person name="Sawayama S."/>
            <person name="Nakagawa S."/>
        </authorList>
    </citation>
    <scope>NUCLEOTIDE SEQUENCE [LARGE SCALE GENOMIC DNA]</scope>
    <source>
        <strain evidence="1 2">NKW57</strain>
    </source>
</reference>
<evidence type="ECO:0000313" key="2">
    <source>
        <dbReference type="Proteomes" id="UP001224392"/>
    </source>
</evidence>